<feature type="compositionally biased region" description="Low complexity" evidence="1">
    <location>
        <begin position="1"/>
        <end position="15"/>
    </location>
</feature>
<name>J3M2F5_ORYBR</name>
<feature type="region of interest" description="Disordered" evidence="1">
    <location>
        <begin position="1"/>
        <end position="39"/>
    </location>
</feature>
<reference evidence="2" key="2">
    <citation type="submission" date="2013-04" db="UniProtKB">
        <authorList>
            <consortium name="EnsemblPlants"/>
        </authorList>
    </citation>
    <scope>IDENTIFICATION</scope>
</reference>
<dbReference type="EnsemblPlants" id="OB04G35800.1">
    <property type="protein sequence ID" value="OB04G35800.1"/>
    <property type="gene ID" value="OB04G35800"/>
</dbReference>
<evidence type="ECO:0000313" key="2">
    <source>
        <dbReference type="EnsemblPlants" id="OB04G35800.1"/>
    </source>
</evidence>
<proteinExistence type="predicted"/>
<evidence type="ECO:0000256" key="1">
    <source>
        <dbReference type="SAM" id="MobiDB-lite"/>
    </source>
</evidence>
<sequence>MAAPATAATEALPSAGSPCTSSRPRRACHSSDELRARRTPRTALPLRTGCLQKSTGAQVFIGSAESAAATERLKATWHISHWAGKSPAHRLPPIGQINLGAFRAIWSRSSRQLGHLEYGTHNTTTTTGAGHSIPSPGIASSGHQLCFSLSLRVALGASSFAAALPDNDLFFWQDWVICGDGDGIPRQSWVSGFGFWDMTKRLPFSVLGGESYSLLFYVGAILPPRCSE</sequence>
<dbReference type="HOGENOM" id="CLU_1216394_0_0_1"/>
<dbReference type="Gramene" id="OB04G35800.1">
    <property type="protein sequence ID" value="OB04G35800.1"/>
    <property type="gene ID" value="OB04G35800"/>
</dbReference>
<dbReference type="AlphaFoldDB" id="J3M2F5"/>
<reference evidence="2" key="1">
    <citation type="journal article" date="2013" name="Nat. Commun.">
        <title>Whole-genome sequencing of Oryza brachyantha reveals mechanisms underlying Oryza genome evolution.</title>
        <authorList>
            <person name="Chen J."/>
            <person name="Huang Q."/>
            <person name="Gao D."/>
            <person name="Wang J."/>
            <person name="Lang Y."/>
            <person name="Liu T."/>
            <person name="Li B."/>
            <person name="Bai Z."/>
            <person name="Luis Goicoechea J."/>
            <person name="Liang C."/>
            <person name="Chen C."/>
            <person name="Zhang W."/>
            <person name="Sun S."/>
            <person name="Liao Y."/>
            <person name="Zhang X."/>
            <person name="Yang L."/>
            <person name="Song C."/>
            <person name="Wang M."/>
            <person name="Shi J."/>
            <person name="Liu G."/>
            <person name="Liu J."/>
            <person name="Zhou H."/>
            <person name="Zhou W."/>
            <person name="Yu Q."/>
            <person name="An N."/>
            <person name="Chen Y."/>
            <person name="Cai Q."/>
            <person name="Wang B."/>
            <person name="Liu B."/>
            <person name="Min J."/>
            <person name="Huang Y."/>
            <person name="Wu H."/>
            <person name="Li Z."/>
            <person name="Zhang Y."/>
            <person name="Yin Y."/>
            <person name="Song W."/>
            <person name="Jiang J."/>
            <person name="Jackson S.A."/>
            <person name="Wing R.A."/>
            <person name="Wang J."/>
            <person name="Chen M."/>
        </authorList>
    </citation>
    <scope>NUCLEOTIDE SEQUENCE [LARGE SCALE GENOMIC DNA]</scope>
    <source>
        <strain evidence="2">cv. IRGC 101232</strain>
    </source>
</reference>
<accession>J3M2F5</accession>
<organism evidence="2">
    <name type="scientific">Oryza brachyantha</name>
    <name type="common">malo sina</name>
    <dbReference type="NCBI Taxonomy" id="4533"/>
    <lineage>
        <taxon>Eukaryota</taxon>
        <taxon>Viridiplantae</taxon>
        <taxon>Streptophyta</taxon>
        <taxon>Embryophyta</taxon>
        <taxon>Tracheophyta</taxon>
        <taxon>Spermatophyta</taxon>
        <taxon>Magnoliopsida</taxon>
        <taxon>Liliopsida</taxon>
        <taxon>Poales</taxon>
        <taxon>Poaceae</taxon>
        <taxon>BOP clade</taxon>
        <taxon>Oryzoideae</taxon>
        <taxon>Oryzeae</taxon>
        <taxon>Oryzinae</taxon>
        <taxon>Oryza</taxon>
    </lineage>
</organism>
<dbReference type="Proteomes" id="UP000006038">
    <property type="component" value="Chromosome 4"/>
</dbReference>
<evidence type="ECO:0000313" key="3">
    <source>
        <dbReference type="Proteomes" id="UP000006038"/>
    </source>
</evidence>
<keyword evidence="3" id="KW-1185">Reference proteome</keyword>
<protein>
    <submittedName>
        <fullName evidence="2">Uncharacterized protein</fullName>
    </submittedName>
</protein>